<dbReference type="EMBL" id="LR796718">
    <property type="protein sequence ID" value="CAB4161696.1"/>
    <property type="molecule type" value="Genomic_DNA"/>
</dbReference>
<protein>
    <submittedName>
        <fullName evidence="1">Uncharacterized protein</fullName>
    </submittedName>
</protein>
<proteinExistence type="predicted"/>
<organism evidence="1">
    <name type="scientific">uncultured Caudovirales phage</name>
    <dbReference type="NCBI Taxonomy" id="2100421"/>
    <lineage>
        <taxon>Viruses</taxon>
        <taxon>Duplodnaviria</taxon>
        <taxon>Heunggongvirae</taxon>
        <taxon>Uroviricota</taxon>
        <taxon>Caudoviricetes</taxon>
        <taxon>Peduoviridae</taxon>
        <taxon>Maltschvirus</taxon>
        <taxon>Maltschvirus maltsch</taxon>
    </lineage>
</organism>
<accession>A0A6J5NVV7</accession>
<reference evidence="1" key="1">
    <citation type="submission" date="2020-04" db="EMBL/GenBank/DDBJ databases">
        <authorList>
            <person name="Chiriac C."/>
            <person name="Salcher M."/>
            <person name="Ghai R."/>
            <person name="Kavagutti S V."/>
        </authorList>
    </citation>
    <scope>NUCLEOTIDE SEQUENCE</scope>
</reference>
<gene>
    <name evidence="1" type="ORF">UFOVP761_52</name>
</gene>
<sequence>MSIALKAITTRLGYQQITSLSAATGLTVPTTDLNGLSCRPSIAMITPETQAVRWRDDAAPTASVGMPLAAGVTLQYDGDISKIQFIEQTAGAKLNISYYA</sequence>
<name>A0A6J5NVV7_9CAUD</name>
<evidence type="ECO:0000313" key="1">
    <source>
        <dbReference type="EMBL" id="CAB4161696.1"/>
    </source>
</evidence>